<dbReference type="EMBL" id="DVGK01000077">
    <property type="protein sequence ID" value="HIR13601.1"/>
    <property type="molecule type" value="Genomic_DNA"/>
</dbReference>
<reference evidence="2" key="1">
    <citation type="submission" date="2020-10" db="EMBL/GenBank/DDBJ databases">
        <authorList>
            <person name="Gilroy R."/>
        </authorList>
    </citation>
    <scope>NUCLEOTIDE SEQUENCE</scope>
    <source>
        <strain evidence="2">ChiSjej4B22-8148</strain>
    </source>
</reference>
<comment type="caution">
    <text evidence="2">The sequence shown here is derived from an EMBL/GenBank/DDBJ whole genome shotgun (WGS) entry which is preliminary data.</text>
</comment>
<proteinExistence type="predicted"/>
<evidence type="ECO:0000256" key="1">
    <source>
        <dbReference type="SAM" id="Phobius"/>
    </source>
</evidence>
<keyword evidence="1" id="KW-1133">Transmembrane helix</keyword>
<protein>
    <submittedName>
        <fullName evidence="2">Uncharacterized protein</fullName>
    </submittedName>
</protein>
<keyword evidence="1" id="KW-0472">Membrane</keyword>
<dbReference type="Proteomes" id="UP000886757">
    <property type="component" value="Unassembled WGS sequence"/>
</dbReference>
<organism evidence="2 3">
    <name type="scientific">Candidatus Choladousia intestinavium</name>
    <dbReference type="NCBI Taxonomy" id="2840727"/>
    <lineage>
        <taxon>Bacteria</taxon>
        <taxon>Bacillati</taxon>
        <taxon>Bacillota</taxon>
        <taxon>Clostridia</taxon>
        <taxon>Lachnospirales</taxon>
        <taxon>Lachnospiraceae</taxon>
        <taxon>Lachnospiraceae incertae sedis</taxon>
        <taxon>Candidatus Choladousia</taxon>
    </lineage>
</organism>
<evidence type="ECO:0000313" key="3">
    <source>
        <dbReference type="Proteomes" id="UP000886757"/>
    </source>
</evidence>
<keyword evidence="1" id="KW-0812">Transmembrane</keyword>
<dbReference type="AlphaFoldDB" id="A0A9D1ABS6"/>
<name>A0A9D1ABS6_9FIRM</name>
<feature type="transmembrane region" description="Helical" evidence="1">
    <location>
        <begin position="12"/>
        <end position="34"/>
    </location>
</feature>
<evidence type="ECO:0000313" key="2">
    <source>
        <dbReference type="EMBL" id="HIR13601.1"/>
    </source>
</evidence>
<reference evidence="2" key="2">
    <citation type="journal article" date="2021" name="PeerJ">
        <title>Extensive microbial diversity within the chicken gut microbiome revealed by metagenomics and culture.</title>
        <authorList>
            <person name="Gilroy R."/>
            <person name="Ravi A."/>
            <person name="Getino M."/>
            <person name="Pursley I."/>
            <person name="Horton D.L."/>
            <person name="Alikhan N.F."/>
            <person name="Baker D."/>
            <person name="Gharbi K."/>
            <person name="Hall N."/>
            <person name="Watson M."/>
            <person name="Adriaenssens E.M."/>
            <person name="Foster-Nyarko E."/>
            <person name="Jarju S."/>
            <person name="Secka A."/>
            <person name="Antonio M."/>
            <person name="Oren A."/>
            <person name="Chaudhuri R.R."/>
            <person name="La Ragione R."/>
            <person name="Hildebrand F."/>
            <person name="Pallen M.J."/>
        </authorList>
    </citation>
    <scope>NUCLEOTIDE SEQUENCE</scope>
    <source>
        <strain evidence="2">ChiSjej4B22-8148</strain>
    </source>
</reference>
<sequence>MRRGGIFRRFLILMLFVIIFPMVFVYSLVSSVFIERLHDNYKKSVHLSAYIATQSIKEAISSAIDISVSIIGDTRVHEFLSYEDGEGYLSRYNSAQSALNRYCLDNNYISQIYVTSISGDKTITVGAAGTYYFTEEEKERMLMSSGAWFWSTEENGRIAVCRLIRNVDNNEEKLEFLS</sequence>
<accession>A0A9D1ABS6</accession>
<gene>
    <name evidence="2" type="ORF">IAB31_06730</name>
</gene>